<dbReference type="Gene3D" id="3.30.160.60">
    <property type="entry name" value="Classic Zinc Finger"/>
    <property type="match status" value="1"/>
</dbReference>
<feature type="region of interest" description="Disordered" evidence="2">
    <location>
        <begin position="220"/>
        <end position="329"/>
    </location>
</feature>
<keyword evidence="4" id="KW-1185">Reference proteome</keyword>
<keyword evidence="1" id="KW-0862">Zinc</keyword>
<dbReference type="SMART" id="SM00355">
    <property type="entry name" value="ZnF_C2H2"/>
    <property type="match status" value="3"/>
</dbReference>
<reference evidence="5 6" key="1">
    <citation type="submission" date="2025-05" db="UniProtKB">
        <authorList>
            <consortium name="RefSeq"/>
        </authorList>
    </citation>
    <scope>IDENTIFICATION</scope>
</reference>
<evidence type="ECO:0000313" key="4">
    <source>
        <dbReference type="Proteomes" id="UP000694888"/>
    </source>
</evidence>
<evidence type="ECO:0000256" key="1">
    <source>
        <dbReference type="PROSITE-ProRule" id="PRU00042"/>
    </source>
</evidence>
<evidence type="ECO:0000256" key="2">
    <source>
        <dbReference type="SAM" id="MobiDB-lite"/>
    </source>
</evidence>
<accession>A0ABM0JE75</accession>
<dbReference type="PANTHER" id="PTHR21354:SF0">
    <property type="entry name" value="ZINC FINGER PROTEIN 511"/>
    <property type="match status" value="1"/>
</dbReference>
<name>A0ABM0JE75_APLCA</name>
<feature type="domain" description="C2H2-type" evidence="3">
    <location>
        <begin position="145"/>
        <end position="168"/>
    </location>
</feature>
<dbReference type="PROSITE" id="PS50157">
    <property type="entry name" value="ZINC_FINGER_C2H2_2"/>
    <property type="match status" value="1"/>
</dbReference>
<evidence type="ECO:0000313" key="5">
    <source>
        <dbReference type="RefSeq" id="XP_005091673.1"/>
    </source>
</evidence>
<dbReference type="InterPro" id="IPR013087">
    <property type="entry name" value="Znf_C2H2_type"/>
</dbReference>
<dbReference type="Proteomes" id="UP000694888">
    <property type="component" value="Unplaced"/>
</dbReference>
<proteinExistence type="predicted"/>
<feature type="compositionally biased region" description="Basic residues" evidence="2">
    <location>
        <begin position="310"/>
        <end position="319"/>
    </location>
</feature>
<feature type="compositionally biased region" description="Basic and acidic residues" evidence="2">
    <location>
        <begin position="267"/>
        <end position="283"/>
    </location>
</feature>
<dbReference type="GeneID" id="101860074"/>
<keyword evidence="1" id="KW-0479">Metal-binding</keyword>
<evidence type="ECO:0000313" key="6">
    <source>
        <dbReference type="RefSeq" id="XP_005091674.1"/>
    </source>
</evidence>
<dbReference type="PANTHER" id="PTHR21354">
    <property type="entry name" value="ZINC FINGER PROTEIN 511"/>
    <property type="match status" value="1"/>
</dbReference>
<protein>
    <submittedName>
        <fullName evidence="5 6">Zinc finger protein 511</fullName>
    </submittedName>
</protein>
<dbReference type="InterPro" id="IPR039258">
    <property type="entry name" value="ZNF511"/>
</dbReference>
<gene>
    <name evidence="5 6" type="primary">LOC101860074</name>
</gene>
<evidence type="ECO:0000259" key="3">
    <source>
        <dbReference type="PROSITE" id="PS50157"/>
    </source>
</evidence>
<organism evidence="4 6">
    <name type="scientific">Aplysia californica</name>
    <name type="common">California sea hare</name>
    <dbReference type="NCBI Taxonomy" id="6500"/>
    <lineage>
        <taxon>Eukaryota</taxon>
        <taxon>Metazoa</taxon>
        <taxon>Spiralia</taxon>
        <taxon>Lophotrochozoa</taxon>
        <taxon>Mollusca</taxon>
        <taxon>Gastropoda</taxon>
        <taxon>Heterobranchia</taxon>
        <taxon>Euthyneura</taxon>
        <taxon>Tectipleura</taxon>
        <taxon>Aplysiida</taxon>
        <taxon>Aplysioidea</taxon>
        <taxon>Aplysiidae</taxon>
        <taxon>Aplysia</taxon>
    </lineage>
</organism>
<dbReference type="RefSeq" id="XP_005091673.1">
    <property type="nucleotide sequence ID" value="XM_005091616.3"/>
</dbReference>
<keyword evidence="1" id="KW-0863">Zinc-finger</keyword>
<sequence>MDLDAVRMLFNGNEDNILYYHKLRNILLASENDCSPSPCDPSDETFVERIKESQWQHSPVLKATEDILYLDGDMHGYQSKQTALDSSEVKENDCCSDSSQAAFSENMEQEDASALIEFECGYQGCTKTFSSLSAYESHYHSCHHYTCATCRRVFVSSFMLDIHIQENHDSYFQILCSRIDMFRCLVESCDLKFRTPELRKKHLIEEHRFPANFYFHKPVSENRSKGVQGEQMDTTGKTESQSERAGFSKAKSKTRQPGTENSSKKTGRTENSSEKTGRTENSSEKTGTGAPAGMMIPTSVCFGRGSQKSFQRKPYRKKRIQVETEMEQQ</sequence>
<dbReference type="PROSITE" id="PS00028">
    <property type="entry name" value="ZINC_FINGER_C2H2_1"/>
    <property type="match status" value="1"/>
</dbReference>
<dbReference type="RefSeq" id="XP_005091674.1">
    <property type="nucleotide sequence ID" value="XM_005091617.3"/>
</dbReference>